<evidence type="ECO:0000313" key="1">
    <source>
        <dbReference type="EMBL" id="OGZ02627.1"/>
    </source>
</evidence>
<evidence type="ECO:0000313" key="2">
    <source>
        <dbReference type="Proteomes" id="UP000178348"/>
    </source>
</evidence>
<name>A0A1G2CN07_9BACT</name>
<sequence length="120" mass="13783">MVQFILTDILMLSLGAMLFMVARALPRVTDEGKVETKPTLIERWFMSDLPHKVDTAMNSTTGKLFRRLKVALMKVDNYLTERLKNMSQNGNGKPKIDFNDIAEKDELVAKKEKNPDIREK</sequence>
<gene>
    <name evidence="1" type="ORF">A2946_03145</name>
</gene>
<comment type="caution">
    <text evidence="1">The sequence shown here is derived from an EMBL/GenBank/DDBJ whole genome shotgun (WGS) entry which is preliminary data.</text>
</comment>
<reference evidence="1 2" key="1">
    <citation type="journal article" date="2016" name="Nat. Commun.">
        <title>Thousands of microbial genomes shed light on interconnected biogeochemical processes in an aquifer system.</title>
        <authorList>
            <person name="Anantharaman K."/>
            <person name="Brown C.T."/>
            <person name="Hug L.A."/>
            <person name="Sharon I."/>
            <person name="Castelle C.J."/>
            <person name="Probst A.J."/>
            <person name="Thomas B.C."/>
            <person name="Singh A."/>
            <person name="Wilkins M.J."/>
            <person name="Karaoz U."/>
            <person name="Brodie E.L."/>
            <person name="Williams K.H."/>
            <person name="Hubbard S.S."/>
            <person name="Banfield J.F."/>
        </authorList>
    </citation>
    <scope>NUCLEOTIDE SEQUENCE [LARGE SCALE GENOMIC DNA]</scope>
</reference>
<dbReference type="Proteomes" id="UP000178348">
    <property type="component" value="Unassembled WGS sequence"/>
</dbReference>
<accession>A0A1G2CN07</accession>
<organism evidence="1 2">
    <name type="scientific">Candidatus Liptonbacteria bacterium RIFCSPLOWO2_01_FULL_53_13</name>
    <dbReference type="NCBI Taxonomy" id="1798651"/>
    <lineage>
        <taxon>Bacteria</taxon>
        <taxon>Candidatus Liptoniibacteriota</taxon>
    </lineage>
</organism>
<protein>
    <submittedName>
        <fullName evidence="1">Uncharacterized protein</fullName>
    </submittedName>
</protein>
<dbReference type="AlphaFoldDB" id="A0A1G2CN07"/>
<proteinExistence type="predicted"/>
<dbReference type="EMBL" id="MHLB01000006">
    <property type="protein sequence ID" value="OGZ02627.1"/>
    <property type="molecule type" value="Genomic_DNA"/>
</dbReference>